<feature type="coiled-coil region" evidence="6">
    <location>
        <begin position="608"/>
        <end position="646"/>
    </location>
</feature>
<dbReference type="InterPro" id="IPR050351">
    <property type="entry name" value="BphY/WalK/GraS-like"/>
</dbReference>
<keyword evidence="4" id="KW-0418">Kinase</keyword>
<dbReference type="PANTHER" id="PTHR42878:SF15">
    <property type="entry name" value="BACTERIOPHYTOCHROME"/>
    <property type="match status" value="1"/>
</dbReference>
<dbReference type="Gene3D" id="1.10.287.130">
    <property type="match status" value="1"/>
</dbReference>
<dbReference type="GO" id="GO:0007234">
    <property type="term" value="P:osmosensory signaling via phosphorelay pathway"/>
    <property type="evidence" value="ECO:0007669"/>
    <property type="project" value="TreeGrafter"/>
</dbReference>
<dbReference type="GO" id="GO:0000155">
    <property type="term" value="F:phosphorelay sensor kinase activity"/>
    <property type="evidence" value="ECO:0007669"/>
    <property type="project" value="InterPro"/>
</dbReference>
<evidence type="ECO:0000256" key="3">
    <source>
        <dbReference type="ARBA" id="ARBA00022679"/>
    </source>
</evidence>
<keyword evidence="5" id="KW-0472">Membrane</keyword>
<evidence type="ECO:0000259" key="7">
    <source>
        <dbReference type="PROSITE" id="PS50109"/>
    </source>
</evidence>
<dbReference type="Pfam" id="PF02518">
    <property type="entry name" value="HATPase_c"/>
    <property type="match status" value="1"/>
</dbReference>
<dbReference type="InterPro" id="IPR035965">
    <property type="entry name" value="PAS-like_dom_sf"/>
</dbReference>
<dbReference type="PROSITE" id="PS50109">
    <property type="entry name" value="HIS_KIN"/>
    <property type="match status" value="1"/>
</dbReference>
<dbReference type="Gene3D" id="3.30.565.10">
    <property type="entry name" value="Histidine kinase-like ATPase, C-terminal domain"/>
    <property type="match status" value="1"/>
</dbReference>
<dbReference type="InterPro" id="IPR000014">
    <property type="entry name" value="PAS"/>
</dbReference>
<comment type="caution">
    <text evidence="8">The sequence shown here is derived from an EMBL/GenBank/DDBJ whole genome shotgun (WGS) entry which is preliminary data.</text>
</comment>
<evidence type="ECO:0000313" key="9">
    <source>
        <dbReference type="Proteomes" id="UP000194873"/>
    </source>
</evidence>
<protein>
    <recommendedName>
        <fullName evidence="2">histidine kinase</fullName>
        <ecNumber evidence="2">2.7.13.3</ecNumber>
    </recommendedName>
</protein>
<evidence type="ECO:0000256" key="1">
    <source>
        <dbReference type="ARBA" id="ARBA00000085"/>
    </source>
</evidence>
<name>A0A243W9G3_9BACT</name>
<dbReference type="EMBL" id="MTSE01000012">
    <property type="protein sequence ID" value="OUJ72171.1"/>
    <property type="molecule type" value="Genomic_DNA"/>
</dbReference>
<dbReference type="RefSeq" id="WP_086595781.1">
    <property type="nucleotide sequence ID" value="NZ_MTSE01000012.1"/>
</dbReference>
<dbReference type="SMART" id="SM00091">
    <property type="entry name" value="PAS"/>
    <property type="match status" value="2"/>
</dbReference>
<dbReference type="InterPro" id="IPR003594">
    <property type="entry name" value="HATPase_dom"/>
</dbReference>
<keyword evidence="3" id="KW-0808">Transferase</keyword>
<evidence type="ECO:0000256" key="6">
    <source>
        <dbReference type="SAM" id="Coils"/>
    </source>
</evidence>
<dbReference type="GO" id="GO:0000156">
    <property type="term" value="F:phosphorelay response regulator activity"/>
    <property type="evidence" value="ECO:0007669"/>
    <property type="project" value="TreeGrafter"/>
</dbReference>
<dbReference type="Gene3D" id="3.30.450.20">
    <property type="entry name" value="PAS domain"/>
    <property type="match status" value="3"/>
</dbReference>
<dbReference type="SMART" id="SM00387">
    <property type="entry name" value="HATPase_c"/>
    <property type="match status" value="1"/>
</dbReference>
<dbReference type="GO" id="GO:0016020">
    <property type="term" value="C:membrane"/>
    <property type="evidence" value="ECO:0007669"/>
    <property type="project" value="UniProtKB-SubCell"/>
</dbReference>
<dbReference type="Proteomes" id="UP000194873">
    <property type="component" value="Unassembled WGS sequence"/>
</dbReference>
<comment type="catalytic activity">
    <reaction evidence="1">
        <text>ATP + protein L-histidine = ADP + protein N-phospho-L-histidine.</text>
        <dbReference type="EC" id="2.7.13.3"/>
    </reaction>
</comment>
<dbReference type="SUPFAM" id="SSF47384">
    <property type="entry name" value="Homodimeric domain of signal transducing histidine kinase"/>
    <property type="match status" value="1"/>
</dbReference>
<dbReference type="SUPFAM" id="SSF55785">
    <property type="entry name" value="PYP-like sensor domain (PAS domain)"/>
    <property type="match status" value="3"/>
</dbReference>
<feature type="domain" description="Histidine kinase" evidence="7">
    <location>
        <begin position="656"/>
        <end position="871"/>
    </location>
</feature>
<evidence type="ECO:0000256" key="2">
    <source>
        <dbReference type="ARBA" id="ARBA00012438"/>
    </source>
</evidence>
<dbReference type="OrthoDB" id="9766459at2"/>
<dbReference type="InterPro" id="IPR005467">
    <property type="entry name" value="His_kinase_dom"/>
</dbReference>
<gene>
    <name evidence="8" type="ORF">BXP70_19475</name>
</gene>
<evidence type="ECO:0000313" key="8">
    <source>
        <dbReference type="EMBL" id="OUJ72171.1"/>
    </source>
</evidence>
<dbReference type="InterPro" id="IPR004358">
    <property type="entry name" value="Sig_transdc_His_kin-like_C"/>
</dbReference>
<proteinExistence type="predicted"/>
<keyword evidence="9" id="KW-1185">Reference proteome</keyword>
<accession>A0A243W9G3</accession>
<feature type="coiled-coil region" evidence="6">
    <location>
        <begin position="136"/>
        <end position="165"/>
    </location>
</feature>
<dbReference type="AlphaFoldDB" id="A0A243W9G3"/>
<evidence type="ECO:0000256" key="5">
    <source>
        <dbReference type="ARBA" id="ARBA00023136"/>
    </source>
</evidence>
<dbReference type="InterPro" id="IPR036890">
    <property type="entry name" value="HATPase_C_sf"/>
</dbReference>
<dbReference type="GO" id="GO:0030295">
    <property type="term" value="F:protein kinase activator activity"/>
    <property type="evidence" value="ECO:0007669"/>
    <property type="project" value="TreeGrafter"/>
</dbReference>
<evidence type="ECO:0000256" key="4">
    <source>
        <dbReference type="ARBA" id="ARBA00022777"/>
    </source>
</evidence>
<dbReference type="InterPro" id="IPR013656">
    <property type="entry name" value="PAS_4"/>
</dbReference>
<dbReference type="SUPFAM" id="SSF55874">
    <property type="entry name" value="ATPase domain of HSP90 chaperone/DNA topoisomerase II/histidine kinase"/>
    <property type="match status" value="1"/>
</dbReference>
<organism evidence="8 9">
    <name type="scientific">Hymenobacter crusticola</name>
    <dbReference type="NCBI Taxonomy" id="1770526"/>
    <lineage>
        <taxon>Bacteria</taxon>
        <taxon>Pseudomonadati</taxon>
        <taxon>Bacteroidota</taxon>
        <taxon>Cytophagia</taxon>
        <taxon>Cytophagales</taxon>
        <taxon>Hymenobacteraceae</taxon>
        <taxon>Hymenobacter</taxon>
    </lineage>
</organism>
<dbReference type="InterPro" id="IPR036097">
    <property type="entry name" value="HisK_dim/P_sf"/>
</dbReference>
<dbReference type="PRINTS" id="PR00344">
    <property type="entry name" value="BCTRLSENSOR"/>
</dbReference>
<reference evidence="8 9" key="1">
    <citation type="submission" date="2017-01" db="EMBL/GenBank/DDBJ databases">
        <title>A new Hymenobacter.</title>
        <authorList>
            <person name="Liang Y."/>
            <person name="Feng F."/>
        </authorList>
    </citation>
    <scope>NUCLEOTIDE SEQUENCE [LARGE SCALE GENOMIC DNA]</scope>
    <source>
        <strain evidence="8">MIMBbqt21</strain>
    </source>
</reference>
<dbReference type="Pfam" id="PF08448">
    <property type="entry name" value="PAS_4"/>
    <property type="match status" value="3"/>
</dbReference>
<feature type="coiled-coil region" evidence="6">
    <location>
        <begin position="279"/>
        <end position="345"/>
    </location>
</feature>
<dbReference type="PANTHER" id="PTHR42878">
    <property type="entry name" value="TWO-COMPONENT HISTIDINE KINASE"/>
    <property type="match status" value="1"/>
</dbReference>
<keyword evidence="6" id="KW-0175">Coiled coil</keyword>
<dbReference type="EC" id="2.7.13.3" evidence="2"/>
<sequence length="871" mass="96455">MSPSSVGFPADLVASHELLHSLLAVSLTGIILFRPVYAAGESGELVDLAYVQLNPAAQRMLRLPAQPVETFRTLYPNSLDTGIFAFYRDTFLSDQPGQYEVNYSYDGLDNFFLLSAQRSGELLLVSFSDTAEQQSVAAEALRRSQAREQAARAEAEAQRAELQRIFAQAPIALARLRGPAFVVELANTRMGQIWGRPLDQIIGRPHFEALPDLVGQGFEAVFAGVLQTGEPYYFRELLVHIEQAHQPYQGYFNISYQPAYDELGHITGLIASAIEVTDQVRARQQVQALNEELAAINEELYVSNEEYLTANATLGETQQQLRQLNQELEERVAERTQAALALQADMLAAAQRQVAEREAFYEVFEQAPAAVALLRSPGHRFEYVNPAYQQLFAGRPLVGLDYVTALPEAVAQGFDKLLDQVYQTGETFFGDELPFTPTPAVGQLPRTIYFNFTFQAYREAGQIAGISIFAFDVTEQVLARQEREAQQRLLTNVFEQAPIGIAIQSGPDFVYEFHNASYQWMVPDRQLVGRRFFDVFPEMAATNVETLLRHVYKTGETQQEQELLVPVARADGSAELEDRYFTIVYQARRDEQGGINGILAFVMEVTEQVQARQQVQTLNEELAAINEELTATNEDLNESNTQLTRTNVDLDTFVYTASHDLKAPITNIESIGLALRDTLPAAVQQDALVTHLLGLFDTTVARFRFTIGQLTDISRLQLAHAGPAEPVVLAAVVENIRLDLAPVLAEAGTQLTVEVAPDLVVSFSPANLRSIVYNLLSNAVKYRALDRPSVVQVRAEPGPTAVVFTVQDNGLGMSVLQQRQLFGLFQRLHTHVEGTGVGLYITKRLLENGGGTIAVASQPNVGTTFTVTFPI</sequence>